<dbReference type="InterPro" id="IPR013766">
    <property type="entry name" value="Thioredoxin_domain"/>
</dbReference>
<sequence length="102" mass="10990">MVAFLNTKQAFDDALAGAGLVAIDFTASWCGPCKMIGPRFEAMSTSGEFPSVCQVDVDENQEAAAACGIRSMPTFQLFRGGVKVDEFSGADENRLRALLRQH</sequence>
<dbReference type="eggNOG" id="KOG0907">
    <property type="taxonomic scope" value="Eukaryota"/>
</dbReference>
<dbReference type="PRINTS" id="PR00421">
    <property type="entry name" value="THIOREDOXIN"/>
</dbReference>
<reference evidence="7" key="1">
    <citation type="journal article" date="2013" name="Nature">
        <title>Pan genome of the phytoplankton Emiliania underpins its global distribution.</title>
        <authorList>
            <person name="Read B.A."/>
            <person name="Kegel J."/>
            <person name="Klute M.J."/>
            <person name="Kuo A."/>
            <person name="Lefebvre S.C."/>
            <person name="Maumus F."/>
            <person name="Mayer C."/>
            <person name="Miller J."/>
            <person name="Monier A."/>
            <person name="Salamov A."/>
            <person name="Young J."/>
            <person name="Aguilar M."/>
            <person name="Claverie J.M."/>
            <person name="Frickenhaus S."/>
            <person name="Gonzalez K."/>
            <person name="Herman E.K."/>
            <person name="Lin Y.C."/>
            <person name="Napier J."/>
            <person name="Ogata H."/>
            <person name="Sarno A.F."/>
            <person name="Shmutz J."/>
            <person name="Schroeder D."/>
            <person name="de Vargas C."/>
            <person name="Verret F."/>
            <person name="von Dassow P."/>
            <person name="Valentin K."/>
            <person name="Van de Peer Y."/>
            <person name="Wheeler G."/>
            <person name="Dacks J.B."/>
            <person name="Delwiche C.F."/>
            <person name="Dyhrman S.T."/>
            <person name="Glockner G."/>
            <person name="John U."/>
            <person name="Richards T."/>
            <person name="Worden A.Z."/>
            <person name="Zhang X."/>
            <person name="Grigoriev I.V."/>
            <person name="Allen A.E."/>
            <person name="Bidle K."/>
            <person name="Borodovsky M."/>
            <person name="Bowler C."/>
            <person name="Brownlee C."/>
            <person name="Cock J.M."/>
            <person name="Elias M."/>
            <person name="Gladyshev V.N."/>
            <person name="Groth M."/>
            <person name="Guda C."/>
            <person name="Hadaegh A."/>
            <person name="Iglesias-Rodriguez M.D."/>
            <person name="Jenkins J."/>
            <person name="Jones B.M."/>
            <person name="Lawson T."/>
            <person name="Leese F."/>
            <person name="Lindquist E."/>
            <person name="Lobanov A."/>
            <person name="Lomsadze A."/>
            <person name="Malik S.B."/>
            <person name="Marsh M.E."/>
            <person name="Mackinder L."/>
            <person name="Mock T."/>
            <person name="Mueller-Roeber B."/>
            <person name="Pagarete A."/>
            <person name="Parker M."/>
            <person name="Probert I."/>
            <person name="Quesneville H."/>
            <person name="Raines C."/>
            <person name="Rensing S.A."/>
            <person name="Riano-Pachon D.M."/>
            <person name="Richier S."/>
            <person name="Rokitta S."/>
            <person name="Shiraiwa Y."/>
            <person name="Soanes D.M."/>
            <person name="van der Giezen M."/>
            <person name="Wahlund T.M."/>
            <person name="Williams B."/>
            <person name="Wilson W."/>
            <person name="Wolfe G."/>
            <person name="Wurch L.L."/>
        </authorList>
    </citation>
    <scope>NUCLEOTIDE SEQUENCE</scope>
</reference>
<feature type="site" description="Deprotonates C-terminal active site Cys" evidence="3">
    <location>
        <position position="24"/>
    </location>
</feature>
<comment type="similarity">
    <text evidence="2">Belongs to the thioredoxin family.</text>
</comment>
<dbReference type="GO" id="GO:0015035">
    <property type="term" value="F:protein-disulfide reductase activity"/>
    <property type="evidence" value="ECO:0007669"/>
    <property type="project" value="InterPro"/>
</dbReference>
<dbReference type="CDD" id="cd02947">
    <property type="entry name" value="TRX_family"/>
    <property type="match status" value="1"/>
</dbReference>
<keyword evidence="1 4" id="KW-1015">Disulfide bond</keyword>
<name>A0A0D3KQH8_EMIH1</name>
<feature type="active site" description="Nucleophile" evidence="3">
    <location>
        <position position="30"/>
    </location>
</feature>
<evidence type="ECO:0000256" key="4">
    <source>
        <dbReference type="PIRSR" id="PIRSR000077-4"/>
    </source>
</evidence>
<keyword evidence="4" id="KW-0676">Redox-active center</keyword>
<dbReference type="Proteomes" id="UP000013827">
    <property type="component" value="Unassembled WGS sequence"/>
</dbReference>
<evidence type="ECO:0000256" key="2">
    <source>
        <dbReference type="PIRNR" id="PIRNR000077"/>
    </source>
</evidence>
<dbReference type="EnsemblProtists" id="EOD39746">
    <property type="protein sequence ID" value="EOD39746"/>
    <property type="gene ID" value="EMIHUDRAFT_77724"/>
</dbReference>
<dbReference type="Gene3D" id="3.40.30.10">
    <property type="entry name" value="Glutaredoxin"/>
    <property type="match status" value="1"/>
</dbReference>
<evidence type="ECO:0000313" key="7">
    <source>
        <dbReference type="Proteomes" id="UP000013827"/>
    </source>
</evidence>
<feature type="disulfide bond" description="Redox-active" evidence="4">
    <location>
        <begin position="30"/>
        <end position="33"/>
    </location>
</feature>
<dbReference type="KEGG" id="ehx:EMIHUDRAFT_77724"/>
<dbReference type="OMA" id="CYADWCS"/>
<dbReference type="InterPro" id="IPR036249">
    <property type="entry name" value="Thioredoxin-like_sf"/>
</dbReference>
<dbReference type="HOGENOM" id="CLU_090389_14_0_1"/>
<evidence type="ECO:0000256" key="1">
    <source>
        <dbReference type="ARBA" id="ARBA00023157"/>
    </source>
</evidence>
<dbReference type="EnsemblProtists" id="EOD38013">
    <property type="protein sequence ID" value="EOD38013"/>
    <property type="gene ID" value="EMIHUDRAFT_62886"/>
</dbReference>
<dbReference type="GeneID" id="17283283"/>
<dbReference type="KEGG" id="ehx:EMIHUDRAFT_62886"/>
<accession>A0A0D3KQH8</accession>
<dbReference type="GeneID" id="17285016"/>
<proteinExistence type="inferred from homology"/>
<evidence type="ECO:0000259" key="5">
    <source>
        <dbReference type="PROSITE" id="PS51352"/>
    </source>
</evidence>
<dbReference type="InterPro" id="IPR005746">
    <property type="entry name" value="Thioredoxin"/>
</dbReference>
<dbReference type="Pfam" id="PF00085">
    <property type="entry name" value="Thioredoxin"/>
    <property type="match status" value="1"/>
</dbReference>
<feature type="domain" description="Thioredoxin" evidence="5">
    <location>
        <begin position="1"/>
        <end position="102"/>
    </location>
</feature>
<dbReference type="PANTHER" id="PTHR46115">
    <property type="entry name" value="THIOREDOXIN-LIKE PROTEIN 1"/>
    <property type="match status" value="1"/>
</dbReference>
<feature type="active site" description="Nucleophile" evidence="3">
    <location>
        <position position="33"/>
    </location>
</feature>
<feature type="site" description="Contributes to redox potential value" evidence="3">
    <location>
        <position position="32"/>
    </location>
</feature>
<feature type="site" description="Contributes to redox potential value" evidence="3">
    <location>
        <position position="31"/>
    </location>
</feature>
<organism evidence="6 7">
    <name type="scientific">Emiliania huxleyi (strain CCMP1516)</name>
    <dbReference type="NCBI Taxonomy" id="280463"/>
    <lineage>
        <taxon>Eukaryota</taxon>
        <taxon>Haptista</taxon>
        <taxon>Haptophyta</taxon>
        <taxon>Prymnesiophyceae</taxon>
        <taxon>Isochrysidales</taxon>
        <taxon>Noelaerhabdaceae</taxon>
        <taxon>Emiliania</taxon>
    </lineage>
</organism>
<dbReference type="STRING" id="2903.R1DR96"/>
<dbReference type="AlphaFoldDB" id="A0A0D3KQH8"/>
<dbReference type="RefSeq" id="XP_005792175.1">
    <property type="nucleotide sequence ID" value="XM_005792118.1"/>
</dbReference>
<evidence type="ECO:0000313" key="6">
    <source>
        <dbReference type="EnsemblProtists" id="EOD38013"/>
    </source>
</evidence>
<keyword evidence="7" id="KW-1185">Reference proteome</keyword>
<dbReference type="SUPFAM" id="SSF52833">
    <property type="entry name" value="Thioredoxin-like"/>
    <property type="match status" value="1"/>
</dbReference>
<evidence type="ECO:0000256" key="3">
    <source>
        <dbReference type="PIRSR" id="PIRSR000077-1"/>
    </source>
</evidence>
<protein>
    <recommendedName>
        <fullName evidence="2">Thioredoxin</fullName>
    </recommendedName>
</protein>
<dbReference type="RefSeq" id="XP_005790442.1">
    <property type="nucleotide sequence ID" value="XM_005790385.1"/>
</dbReference>
<reference evidence="6" key="2">
    <citation type="submission" date="2024-10" db="UniProtKB">
        <authorList>
            <consortium name="EnsemblProtists"/>
        </authorList>
    </citation>
    <scope>IDENTIFICATION</scope>
</reference>
<dbReference type="PaxDb" id="2903-EOD38013"/>
<dbReference type="PIRSF" id="PIRSF000077">
    <property type="entry name" value="Thioredoxin"/>
    <property type="match status" value="1"/>
</dbReference>
<dbReference type="PROSITE" id="PS51352">
    <property type="entry name" value="THIOREDOXIN_2"/>
    <property type="match status" value="1"/>
</dbReference>